<dbReference type="Proteomes" id="UP000734218">
    <property type="component" value="Unassembled WGS sequence"/>
</dbReference>
<evidence type="ECO:0000313" key="2">
    <source>
        <dbReference type="EMBL" id="NJC33757.1"/>
    </source>
</evidence>
<protein>
    <recommendedName>
        <fullName evidence="4">DUF3429 domain-containing protein</fullName>
    </recommendedName>
</protein>
<evidence type="ECO:0000256" key="1">
    <source>
        <dbReference type="SAM" id="Phobius"/>
    </source>
</evidence>
<keyword evidence="3" id="KW-1185">Reference proteome</keyword>
<gene>
    <name evidence="2" type="ORF">GGR88_001231</name>
</gene>
<feature type="transmembrane region" description="Helical" evidence="1">
    <location>
        <begin position="12"/>
        <end position="33"/>
    </location>
</feature>
<accession>A0ABX0XLM6</accession>
<organism evidence="2 3">
    <name type="scientific">Sphingomonas jejuensis</name>
    <dbReference type="NCBI Taxonomy" id="904715"/>
    <lineage>
        <taxon>Bacteria</taxon>
        <taxon>Pseudomonadati</taxon>
        <taxon>Pseudomonadota</taxon>
        <taxon>Alphaproteobacteria</taxon>
        <taxon>Sphingomonadales</taxon>
        <taxon>Sphingomonadaceae</taxon>
        <taxon>Sphingomonas</taxon>
    </lineage>
</organism>
<feature type="transmembrane region" description="Helical" evidence="1">
    <location>
        <begin position="102"/>
        <end position="122"/>
    </location>
</feature>
<dbReference type="PANTHER" id="PTHR15887">
    <property type="entry name" value="TRANSMEMBRANE PROTEIN 69"/>
    <property type="match status" value="1"/>
</dbReference>
<dbReference type="PANTHER" id="PTHR15887:SF1">
    <property type="entry name" value="TRANSMEMBRANE PROTEIN 69"/>
    <property type="match status" value="1"/>
</dbReference>
<dbReference type="InterPro" id="IPR021836">
    <property type="entry name" value="DUF3429"/>
</dbReference>
<comment type="caution">
    <text evidence="2">The sequence shown here is derived from an EMBL/GenBank/DDBJ whole genome shotgun (WGS) entry which is preliminary data.</text>
</comment>
<proteinExistence type="predicted"/>
<sequence>MMMLDDPASSEAMFTAIFAYTTLIFSFIGGVWWGFSSADGRRPGWADLTLAVFPSLAAFLTLPLVAQTGPDGAVLLALLVLVSPVIDLRFRRRGLAPTWWMRLRMPLSIGLSTLLGAAVWLVR</sequence>
<keyword evidence="1" id="KW-0472">Membrane</keyword>
<evidence type="ECO:0008006" key="4">
    <source>
        <dbReference type="Google" id="ProtNLM"/>
    </source>
</evidence>
<keyword evidence="1" id="KW-0812">Transmembrane</keyword>
<dbReference type="EMBL" id="JAATJE010000001">
    <property type="protein sequence ID" value="NJC33757.1"/>
    <property type="molecule type" value="Genomic_DNA"/>
</dbReference>
<dbReference type="Pfam" id="PF11911">
    <property type="entry name" value="DUF3429"/>
    <property type="match status" value="1"/>
</dbReference>
<feature type="transmembrane region" description="Helical" evidence="1">
    <location>
        <begin position="72"/>
        <end position="90"/>
    </location>
</feature>
<evidence type="ECO:0000313" key="3">
    <source>
        <dbReference type="Proteomes" id="UP000734218"/>
    </source>
</evidence>
<name>A0ABX0XLM6_9SPHN</name>
<reference evidence="2 3" key="1">
    <citation type="submission" date="2020-03" db="EMBL/GenBank/DDBJ databases">
        <title>Genomic Encyclopedia of Type Strains, Phase IV (KMG-IV): sequencing the most valuable type-strain genomes for metagenomic binning, comparative biology and taxonomic classification.</title>
        <authorList>
            <person name="Goeker M."/>
        </authorList>
    </citation>
    <scope>NUCLEOTIDE SEQUENCE [LARGE SCALE GENOMIC DNA]</scope>
    <source>
        <strain evidence="2 3">DSM 27651</strain>
    </source>
</reference>
<keyword evidence="1" id="KW-1133">Transmembrane helix</keyword>
<feature type="transmembrane region" description="Helical" evidence="1">
    <location>
        <begin position="45"/>
        <end position="66"/>
    </location>
</feature>